<dbReference type="SUPFAM" id="SSF56112">
    <property type="entry name" value="Protein kinase-like (PK-like)"/>
    <property type="match status" value="1"/>
</dbReference>
<organism evidence="1 2">
    <name type="scientific">Aspergillus transmontanensis</name>
    <dbReference type="NCBI Taxonomy" id="1034304"/>
    <lineage>
        <taxon>Eukaryota</taxon>
        <taxon>Fungi</taxon>
        <taxon>Dikarya</taxon>
        <taxon>Ascomycota</taxon>
        <taxon>Pezizomycotina</taxon>
        <taxon>Eurotiomycetes</taxon>
        <taxon>Eurotiomycetidae</taxon>
        <taxon>Eurotiales</taxon>
        <taxon>Aspergillaceae</taxon>
        <taxon>Aspergillus</taxon>
        <taxon>Aspergillus subgen. Circumdati</taxon>
    </lineage>
</organism>
<reference evidence="2" key="1">
    <citation type="submission" date="2019-04" db="EMBL/GenBank/DDBJ databases">
        <title>Friends and foes A comparative genomics studyof 23 Aspergillus species from section Flavi.</title>
        <authorList>
            <consortium name="DOE Joint Genome Institute"/>
            <person name="Kjaerbolling I."/>
            <person name="Vesth T."/>
            <person name="Frisvad J.C."/>
            <person name="Nybo J.L."/>
            <person name="Theobald S."/>
            <person name="Kildgaard S."/>
            <person name="Isbrandt T."/>
            <person name="Kuo A."/>
            <person name="Sato A."/>
            <person name="Lyhne E.K."/>
            <person name="Kogle M.E."/>
            <person name="Wiebenga A."/>
            <person name="Kun R.S."/>
            <person name="Lubbers R.J."/>
            <person name="Makela M.R."/>
            <person name="Barry K."/>
            <person name="Chovatia M."/>
            <person name="Clum A."/>
            <person name="Daum C."/>
            <person name="Haridas S."/>
            <person name="He G."/>
            <person name="LaButti K."/>
            <person name="Lipzen A."/>
            <person name="Mondo S."/>
            <person name="Riley R."/>
            <person name="Salamov A."/>
            <person name="Simmons B.A."/>
            <person name="Magnuson J.K."/>
            <person name="Henrissat B."/>
            <person name="Mortensen U.H."/>
            <person name="Larsen T.O."/>
            <person name="Devries R.P."/>
            <person name="Grigoriev I.V."/>
            <person name="Machida M."/>
            <person name="Baker S.E."/>
            <person name="Andersen M.R."/>
        </authorList>
    </citation>
    <scope>NUCLEOTIDE SEQUENCE [LARGE SCALE GENOMIC DNA]</scope>
    <source>
        <strain evidence="2">CBS 130015</strain>
    </source>
</reference>
<dbReference type="PANTHER" id="PTHR21310:SF15">
    <property type="entry name" value="AMINOGLYCOSIDE PHOSPHOTRANSFERASE DOMAIN-CONTAINING PROTEIN"/>
    <property type="match status" value="1"/>
</dbReference>
<protein>
    <submittedName>
        <fullName evidence="1">Uncharacterized protein</fullName>
    </submittedName>
</protein>
<proteinExistence type="predicted"/>
<dbReference type="InterPro" id="IPR011009">
    <property type="entry name" value="Kinase-like_dom_sf"/>
</dbReference>
<dbReference type="InterPro" id="IPR051678">
    <property type="entry name" value="AGP_Transferase"/>
</dbReference>
<accession>A0A5N6WK37</accession>
<dbReference type="AlphaFoldDB" id="A0A5N6WK37"/>
<dbReference type="EMBL" id="ML738292">
    <property type="protein sequence ID" value="KAE8320139.1"/>
    <property type="molecule type" value="Genomic_DNA"/>
</dbReference>
<sequence length="259" mass="28874">MSLGDSNSLSLDMTLRTTIGAWVDLFNSYMAWGKALRDIVAQWVQQIPLGLVVKECDHPLRNKGIASRLVEQYTTTPAPHVVDVVEGKVCLIVTRLHGQLLADVWPLMSYAAQNQFDDGLNACIAHLRKIPNNTPYKFRHPIASPYLDHRIPDGSAGPFNSESEFNAHLTSHLSGILATIFPGRSIRLDHRSYSTYSDMHPLSLPVYRGRLSGTVDWECAGYMPEYCEFTKAMYGTAEGIHLSMFSTEPLGVSMKMNSK</sequence>
<evidence type="ECO:0000313" key="1">
    <source>
        <dbReference type="EMBL" id="KAE8320139.1"/>
    </source>
</evidence>
<name>A0A5N6WK37_9EURO</name>
<dbReference type="PANTHER" id="PTHR21310">
    <property type="entry name" value="AMINOGLYCOSIDE PHOSPHOTRANSFERASE-RELATED-RELATED"/>
    <property type="match status" value="1"/>
</dbReference>
<dbReference type="Proteomes" id="UP000325433">
    <property type="component" value="Unassembled WGS sequence"/>
</dbReference>
<evidence type="ECO:0000313" key="2">
    <source>
        <dbReference type="Proteomes" id="UP000325433"/>
    </source>
</evidence>
<gene>
    <name evidence="1" type="ORF">BDV41DRAFT_570309</name>
</gene>
<keyword evidence="2" id="KW-1185">Reference proteome</keyword>